<feature type="transmembrane region" description="Helical" evidence="1">
    <location>
        <begin position="26"/>
        <end position="43"/>
    </location>
</feature>
<keyword evidence="1" id="KW-0812">Transmembrane</keyword>
<keyword evidence="3" id="KW-1185">Reference proteome</keyword>
<keyword evidence="1" id="KW-1133">Transmembrane helix</keyword>
<dbReference type="EMBL" id="JAPDHZ010000003">
    <property type="protein sequence ID" value="MDG0791800.1"/>
    <property type="molecule type" value="Genomic_DNA"/>
</dbReference>
<dbReference type="AlphaFoldDB" id="A0A9X4KGZ0"/>
<feature type="transmembrane region" description="Helical" evidence="1">
    <location>
        <begin position="155"/>
        <end position="178"/>
    </location>
</feature>
<comment type="caution">
    <text evidence="2">The sequence shown here is derived from an EMBL/GenBank/DDBJ whole genome shotgun (WGS) entry which is preliminary data.</text>
</comment>
<protein>
    <submittedName>
        <fullName evidence="2">Uncharacterized protein</fullName>
    </submittedName>
</protein>
<dbReference type="RefSeq" id="WP_277565649.1">
    <property type="nucleotide sequence ID" value="NZ_JAPDHZ010000003.1"/>
</dbReference>
<accession>A0A9X4KGZ0</accession>
<feature type="transmembrane region" description="Helical" evidence="1">
    <location>
        <begin position="129"/>
        <end position="149"/>
    </location>
</feature>
<proteinExistence type="predicted"/>
<feature type="transmembrane region" description="Helical" evidence="1">
    <location>
        <begin position="50"/>
        <end position="72"/>
    </location>
</feature>
<reference evidence="2 3" key="1">
    <citation type="submission" date="2022-10" db="EMBL/GenBank/DDBJ databases">
        <title>Comparative genomic analysis of Cohnella hashimotonis sp. nov., isolated from the International Space Station.</title>
        <authorList>
            <person name="Simpson A."/>
            <person name="Venkateswaran K."/>
        </authorList>
    </citation>
    <scope>NUCLEOTIDE SEQUENCE [LARGE SCALE GENOMIC DNA]</scope>
    <source>
        <strain evidence="2 3">DSM 18997</strain>
    </source>
</reference>
<gene>
    <name evidence="2" type="ORF">OMP38_13715</name>
</gene>
<evidence type="ECO:0000313" key="2">
    <source>
        <dbReference type="EMBL" id="MDG0791800.1"/>
    </source>
</evidence>
<organism evidence="2 3">
    <name type="scientific">Cohnella ginsengisoli</name>
    <dbReference type="NCBI Taxonomy" id="425004"/>
    <lineage>
        <taxon>Bacteria</taxon>
        <taxon>Bacillati</taxon>
        <taxon>Bacillota</taxon>
        <taxon>Bacilli</taxon>
        <taxon>Bacillales</taxon>
        <taxon>Paenibacillaceae</taxon>
        <taxon>Cohnella</taxon>
    </lineage>
</organism>
<name>A0A9X4KGZ0_9BACL</name>
<dbReference type="Proteomes" id="UP001153387">
    <property type="component" value="Unassembled WGS sequence"/>
</dbReference>
<evidence type="ECO:0000313" key="3">
    <source>
        <dbReference type="Proteomes" id="UP001153387"/>
    </source>
</evidence>
<sequence>MRTACSQIAWGFGLTLFDFRINGFDLLPDVLGFILILIGLANMPDRQREFGIAMTAAAVMLALSIAELAGAMPATVTISQSDRSYSLSALSAIGLSTLCMLALLYGICEGFARTAASIDRLELARSYRAAWQLSLAMGVIMLFVLPFGLNGSIGFLPVMTVLAGIGQFAAGIWLIVLVRRFGREYAAA</sequence>
<evidence type="ECO:0000256" key="1">
    <source>
        <dbReference type="SAM" id="Phobius"/>
    </source>
</evidence>
<keyword evidence="1" id="KW-0472">Membrane</keyword>
<feature type="transmembrane region" description="Helical" evidence="1">
    <location>
        <begin position="84"/>
        <end position="108"/>
    </location>
</feature>